<dbReference type="Pfam" id="PF07859">
    <property type="entry name" value="Abhydrolase_3"/>
    <property type="match status" value="1"/>
</dbReference>
<organism evidence="3 4">
    <name type="scientific">Saponaria officinalis</name>
    <name type="common">Common soapwort</name>
    <name type="synonym">Lychnis saponaria</name>
    <dbReference type="NCBI Taxonomy" id="3572"/>
    <lineage>
        <taxon>Eukaryota</taxon>
        <taxon>Viridiplantae</taxon>
        <taxon>Streptophyta</taxon>
        <taxon>Embryophyta</taxon>
        <taxon>Tracheophyta</taxon>
        <taxon>Spermatophyta</taxon>
        <taxon>Magnoliopsida</taxon>
        <taxon>eudicotyledons</taxon>
        <taxon>Gunneridae</taxon>
        <taxon>Pentapetalae</taxon>
        <taxon>Caryophyllales</taxon>
        <taxon>Caryophyllaceae</taxon>
        <taxon>Caryophylleae</taxon>
        <taxon>Saponaria</taxon>
    </lineage>
</organism>
<dbReference type="EMBL" id="JBDFQZ010000014">
    <property type="protein sequence ID" value="KAK9665641.1"/>
    <property type="molecule type" value="Genomic_DNA"/>
</dbReference>
<keyword evidence="4" id="KW-1185">Reference proteome</keyword>
<proteinExistence type="inferred from homology"/>
<dbReference type="Proteomes" id="UP001443914">
    <property type="component" value="Unassembled WGS sequence"/>
</dbReference>
<dbReference type="PANTHER" id="PTHR23024">
    <property type="entry name" value="ARYLACETAMIDE DEACETYLASE"/>
    <property type="match status" value="1"/>
</dbReference>
<sequence length="318" mass="36125">MDYSNEVIAWDYTEKDIARKFPFFNVLKDGRVHVLASQGSENLKVPPSDDHVTGVRIKDVKISSNLAARVFLPPSPSRKLPLLLYAHGGGFCMYSAFSARYTRLLTSYVAQSNIIAVSVEYRLFPDHPISVCYDDSWTTLLWIASHYDPLSDVFNQGPCEPWIRDYADLKRIFVGGNSAGANISHTLMTNVRKFGLPGDAKVEGMILVHPYFAENDKLWMYMCPTNEGPRDPRMKPVLEDMAELRCDRVLVVVAEKDALKNVGVKYVEELKKSGWKGKVEFLENRGRVHGFHTSNFKDSEALVIDQRIRSFILDEKLE</sequence>
<dbReference type="GO" id="GO:0016787">
    <property type="term" value="F:hydrolase activity"/>
    <property type="evidence" value="ECO:0007669"/>
    <property type="project" value="InterPro"/>
</dbReference>
<reference evidence="3" key="1">
    <citation type="submission" date="2024-03" db="EMBL/GenBank/DDBJ databases">
        <title>WGS assembly of Saponaria officinalis var. Norfolk2.</title>
        <authorList>
            <person name="Jenkins J."/>
            <person name="Shu S."/>
            <person name="Grimwood J."/>
            <person name="Barry K."/>
            <person name="Goodstein D."/>
            <person name="Schmutz J."/>
            <person name="Leebens-Mack J."/>
            <person name="Osbourn A."/>
        </authorList>
    </citation>
    <scope>NUCLEOTIDE SEQUENCE [LARGE SCALE GENOMIC DNA]</scope>
    <source>
        <strain evidence="3">JIC</strain>
    </source>
</reference>
<comment type="caution">
    <text evidence="3">The sequence shown here is derived from an EMBL/GenBank/DDBJ whole genome shotgun (WGS) entry which is preliminary data.</text>
</comment>
<evidence type="ECO:0000256" key="1">
    <source>
        <dbReference type="ARBA" id="ARBA00010515"/>
    </source>
</evidence>
<dbReference type="SUPFAM" id="SSF53474">
    <property type="entry name" value="alpha/beta-Hydrolases"/>
    <property type="match status" value="1"/>
</dbReference>
<dbReference type="PANTHER" id="PTHR23024:SF582">
    <property type="entry name" value="CARBOXYLESTERASE 12-RELATED"/>
    <property type="match status" value="1"/>
</dbReference>
<dbReference type="InterPro" id="IPR050466">
    <property type="entry name" value="Carboxylest/Gibb_receptor"/>
</dbReference>
<protein>
    <recommendedName>
        <fullName evidence="2">Alpha/beta hydrolase fold-3 domain-containing protein</fullName>
    </recommendedName>
</protein>
<dbReference type="InterPro" id="IPR029058">
    <property type="entry name" value="AB_hydrolase_fold"/>
</dbReference>
<comment type="similarity">
    <text evidence="1">Belongs to the 'GDXG' lipolytic enzyme family.</text>
</comment>
<evidence type="ECO:0000313" key="4">
    <source>
        <dbReference type="Proteomes" id="UP001443914"/>
    </source>
</evidence>
<dbReference type="AlphaFoldDB" id="A0AAW1GT97"/>
<gene>
    <name evidence="3" type="ORF">RND81_14G125600</name>
</gene>
<accession>A0AAW1GT97</accession>
<evidence type="ECO:0000313" key="3">
    <source>
        <dbReference type="EMBL" id="KAK9665641.1"/>
    </source>
</evidence>
<feature type="domain" description="Alpha/beta hydrolase fold-3" evidence="2">
    <location>
        <begin position="83"/>
        <end position="292"/>
    </location>
</feature>
<evidence type="ECO:0000259" key="2">
    <source>
        <dbReference type="Pfam" id="PF07859"/>
    </source>
</evidence>
<dbReference type="InterPro" id="IPR013094">
    <property type="entry name" value="AB_hydrolase_3"/>
</dbReference>
<name>A0AAW1GT97_SAPOF</name>
<dbReference type="Gene3D" id="3.40.50.1820">
    <property type="entry name" value="alpha/beta hydrolase"/>
    <property type="match status" value="1"/>
</dbReference>